<accession>A0ABR4HTM0</accession>
<reference evidence="4 5" key="1">
    <citation type="submission" date="2024-07" db="EMBL/GenBank/DDBJ databases">
        <title>Section-level genome sequencing and comparative genomics of Aspergillus sections Usti and Cavernicolus.</title>
        <authorList>
            <consortium name="Lawrence Berkeley National Laboratory"/>
            <person name="Nybo J.L."/>
            <person name="Vesth T.C."/>
            <person name="Theobald S."/>
            <person name="Frisvad J.C."/>
            <person name="Larsen T.O."/>
            <person name="Kjaerboelling I."/>
            <person name="Rothschild-Mancinelli K."/>
            <person name="Lyhne E.K."/>
            <person name="Kogle M.E."/>
            <person name="Barry K."/>
            <person name="Clum A."/>
            <person name="Na H."/>
            <person name="Ledsgaard L."/>
            <person name="Lin J."/>
            <person name="Lipzen A."/>
            <person name="Kuo A."/>
            <person name="Riley R."/>
            <person name="Mondo S."/>
            <person name="LaButti K."/>
            <person name="Haridas S."/>
            <person name="Pangalinan J."/>
            <person name="Salamov A.A."/>
            <person name="Simmons B.A."/>
            <person name="Magnuson J.K."/>
            <person name="Chen J."/>
            <person name="Drula E."/>
            <person name="Henrissat B."/>
            <person name="Wiebenga A."/>
            <person name="Lubbers R.J."/>
            <person name="Gomes A.C."/>
            <person name="Makela M.R."/>
            <person name="Stajich J."/>
            <person name="Grigoriev I.V."/>
            <person name="Mortensen U.H."/>
            <person name="De vries R.P."/>
            <person name="Baker S.E."/>
            <person name="Andersen M.R."/>
        </authorList>
    </citation>
    <scope>NUCLEOTIDE SEQUENCE [LARGE SCALE GENOMIC DNA]</scope>
    <source>
        <strain evidence="4 5">CBS 600.67</strain>
    </source>
</reference>
<dbReference type="Gene3D" id="3.40.50.1820">
    <property type="entry name" value="alpha/beta hydrolase"/>
    <property type="match status" value="1"/>
</dbReference>
<proteinExistence type="predicted"/>
<organism evidence="4 5">
    <name type="scientific">Aspergillus cavernicola</name>
    <dbReference type="NCBI Taxonomy" id="176166"/>
    <lineage>
        <taxon>Eukaryota</taxon>
        <taxon>Fungi</taxon>
        <taxon>Dikarya</taxon>
        <taxon>Ascomycota</taxon>
        <taxon>Pezizomycotina</taxon>
        <taxon>Eurotiomycetes</taxon>
        <taxon>Eurotiomycetidae</taxon>
        <taxon>Eurotiales</taxon>
        <taxon>Aspergillaceae</taxon>
        <taxon>Aspergillus</taxon>
        <taxon>Aspergillus subgen. Nidulantes</taxon>
    </lineage>
</organism>
<evidence type="ECO:0000256" key="1">
    <source>
        <dbReference type="ARBA" id="ARBA00022801"/>
    </source>
</evidence>
<dbReference type="Pfam" id="PF07859">
    <property type="entry name" value="Abhydrolase_3"/>
    <property type="match status" value="1"/>
</dbReference>
<dbReference type="Proteomes" id="UP001610335">
    <property type="component" value="Unassembled WGS sequence"/>
</dbReference>
<feature type="domain" description="Alpha/beta hydrolase fold-3" evidence="3">
    <location>
        <begin position="115"/>
        <end position="331"/>
    </location>
</feature>
<dbReference type="GO" id="GO:0016787">
    <property type="term" value="F:hydrolase activity"/>
    <property type="evidence" value="ECO:0007669"/>
    <property type="project" value="UniProtKB-KW"/>
</dbReference>
<keyword evidence="5" id="KW-1185">Reference proteome</keyword>
<keyword evidence="2" id="KW-0472">Membrane</keyword>
<dbReference type="EMBL" id="JBFXLS010000083">
    <property type="protein sequence ID" value="KAL2818474.1"/>
    <property type="molecule type" value="Genomic_DNA"/>
</dbReference>
<dbReference type="InterPro" id="IPR050300">
    <property type="entry name" value="GDXG_lipolytic_enzyme"/>
</dbReference>
<keyword evidence="2" id="KW-0812">Transmembrane</keyword>
<dbReference type="PANTHER" id="PTHR48081">
    <property type="entry name" value="AB HYDROLASE SUPERFAMILY PROTEIN C4A8.06C"/>
    <property type="match status" value="1"/>
</dbReference>
<evidence type="ECO:0000313" key="4">
    <source>
        <dbReference type="EMBL" id="KAL2818474.1"/>
    </source>
</evidence>
<evidence type="ECO:0000313" key="5">
    <source>
        <dbReference type="Proteomes" id="UP001610335"/>
    </source>
</evidence>
<dbReference type="PANTHER" id="PTHR48081:SF11">
    <property type="entry name" value="ALPHA_BETA HYDROLASE FOLD-3 DOMAIN-CONTAINING PROTEIN-RELATED"/>
    <property type="match status" value="1"/>
</dbReference>
<comment type="caution">
    <text evidence="4">The sequence shown here is derived from an EMBL/GenBank/DDBJ whole genome shotgun (WGS) entry which is preliminary data.</text>
</comment>
<protein>
    <submittedName>
        <fullName evidence="4">Alpha/Beta hydrolase protein</fullName>
    </submittedName>
</protein>
<gene>
    <name evidence="4" type="ORF">BDW59DRAFT_175104</name>
</gene>
<evidence type="ECO:0000256" key="2">
    <source>
        <dbReference type="SAM" id="Phobius"/>
    </source>
</evidence>
<dbReference type="InterPro" id="IPR029058">
    <property type="entry name" value="AB_hydrolase_fold"/>
</dbReference>
<name>A0ABR4HTM0_9EURO</name>
<keyword evidence="1 4" id="KW-0378">Hydrolase</keyword>
<keyword evidence="2" id="KW-1133">Transmembrane helix</keyword>
<dbReference type="SUPFAM" id="SSF53474">
    <property type="entry name" value="alpha/beta-Hydrolases"/>
    <property type="match status" value="1"/>
</dbReference>
<dbReference type="InterPro" id="IPR013094">
    <property type="entry name" value="AB_hydrolase_3"/>
</dbReference>
<sequence>MAVSESIITFSIISVTVPVILLSLFARRLRPRQEISLTEDLRRSFSRGLSVLPFHTIRRYFEPRPIESILSSNRFRGQRDHLCVPVSYDELCSGYWICKGPPGNPQQPKRSDLVLLWFHGGAYCFGGPSAPAVSFLRVAELAAAEGISMSIFSARYTLAPEAKFPRQQHEAVAAYRYLLEAEDIPADRIVIGGESAGGHLTLACLMDLVEEGLPKPGGALLFYPWVNLKNSSPSFKINGHKDILSKRLLERCVKAAAGERKRLDKFDFVDFTRPRPFRGQRTWKDILPASTWVNIGAHDILLHDVRTFVERAKDDGACVELQVLSGMTHFWNFYLDMPSEDKYCALQPEETIPVGMMTGSESVAEGVFTLWATRA</sequence>
<feature type="transmembrane region" description="Helical" evidence="2">
    <location>
        <begin position="6"/>
        <end position="26"/>
    </location>
</feature>
<evidence type="ECO:0000259" key="3">
    <source>
        <dbReference type="Pfam" id="PF07859"/>
    </source>
</evidence>